<dbReference type="AlphaFoldDB" id="W6RBD4"/>
<dbReference type="PATRIC" id="fig|348824.6.peg.2127"/>
<organism evidence="1 2">
    <name type="scientific">Rhizobium favelukesii</name>
    <dbReference type="NCBI Taxonomy" id="348824"/>
    <lineage>
        <taxon>Bacteria</taxon>
        <taxon>Pseudomonadati</taxon>
        <taxon>Pseudomonadota</taxon>
        <taxon>Alphaproteobacteria</taxon>
        <taxon>Hyphomicrobiales</taxon>
        <taxon>Rhizobiaceae</taxon>
        <taxon>Rhizobium/Agrobacterium group</taxon>
        <taxon>Rhizobium</taxon>
    </lineage>
</organism>
<protein>
    <submittedName>
        <fullName evidence="1">Uncharacterized protein</fullName>
    </submittedName>
</protein>
<reference evidence="1" key="1">
    <citation type="submission" date="2013-11" db="EMBL/GenBank/DDBJ databases">
        <title>Draft genome sequence of the broad-host-range Rhizobium sp. LPU83 strain, a member of the low-genetic diversity Oregon-like Rhizobium sp. group.</title>
        <authorList>
            <person name="Wibberg D."/>
            <person name="Puehler A."/>
            <person name="Schlueter A."/>
        </authorList>
    </citation>
    <scope>NUCLEOTIDE SEQUENCE [LARGE SCALE GENOMIC DNA]</scope>
    <source>
        <strain evidence="1">LPU83</strain>
    </source>
</reference>
<dbReference type="Proteomes" id="UP000019443">
    <property type="component" value="Chromosome"/>
</dbReference>
<evidence type="ECO:0000313" key="2">
    <source>
        <dbReference type="Proteomes" id="UP000019443"/>
    </source>
</evidence>
<sequence>MGSVHNDLATWAGRARVRGETFIEVDIETAEKAAATIVFQANEIEALRARAEKAEAERAEHWRLRREAEASRDLEAAIALSLEVDRDAAMEEAKRLRAIANDFQAQYVILTEALEQICDLDIRPYRCAAIARAALSEYRKEATDAS</sequence>
<evidence type="ECO:0000313" key="1">
    <source>
        <dbReference type="EMBL" id="CDM57635.1"/>
    </source>
</evidence>
<dbReference type="EMBL" id="HG916852">
    <property type="protein sequence ID" value="CDM57635.1"/>
    <property type="molecule type" value="Genomic_DNA"/>
</dbReference>
<accession>W6RBD4</accession>
<gene>
    <name evidence="1" type="ORF">LPU83_1978</name>
</gene>
<name>W6RBD4_9HYPH</name>
<dbReference type="KEGG" id="rhl:LPU83_1978"/>
<keyword evidence="2" id="KW-1185">Reference proteome</keyword>
<dbReference type="RefSeq" id="WP_037069592.1">
    <property type="nucleotide sequence ID" value="NZ_HG916852.1"/>
</dbReference>
<dbReference type="HOGENOM" id="CLU_1775940_0_0_5"/>
<proteinExistence type="predicted"/>